<keyword evidence="3" id="KW-1185">Reference proteome</keyword>
<reference evidence="3" key="1">
    <citation type="journal article" date="2018" name="Nat. Microbiol.">
        <title>Leveraging single-cell genomics to expand the fungal tree of life.</title>
        <authorList>
            <person name="Ahrendt S.R."/>
            <person name="Quandt C.A."/>
            <person name="Ciobanu D."/>
            <person name="Clum A."/>
            <person name="Salamov A."/>
            <person name="Andreopoulos B."/>
            <person name="Cheng J.F."/>
            <person name="Woyke T."/>
            <person name="Pelin A."/>
            <person name="Henrissat B."/>
            <person name="Reynolds N.K."/>
            <person name="Benny G.L."/>
            <person name="Smith M.E."/>
            <person name="James T.Y."/>
            <person name="Grigoriev I.V."/>
        </authorList>
    </citation>
    <scope>NUCLEOTIDE SEQUENCE [LARGE SCALE GENOMIC DNA]</scope>
    <source>
        <strain evidence="3">RSA 1356</strain>
    </source>
</reference>
<protein>
    <submittedName>
        <fullName evidence="2">Uncharacterized protein</fullName>
    </submittedName>
</protein>
<dbReference type="Proteomes" id="UP000271241">
    <property type="component" value="Unassembled WGS sequence"/>
</dbReference>
<evidence type="ECO:0000313" key="2">
    <source>
        <dbReference type="EMBL" id="RKP08140.1"/>
    </source>
</evidence>
<dbReference type="EMBL" id="KZ992633">
    <property type="protein sequence ID" value="RKP08140.1"/>
    <property type="molecule type" value="Genomic_DNA"/>
</dbReference>
<feature type="region of interest" description="Disordered" evidence="1">
    <location>
        <begin position="82"/>
        <end position="127"/>
    </location>
</feature>
<gene>
    <name evidence="2" type="ORF">THASP1DRAFT_30057</name>
</gene>
<dbReference type="AlphaFoldDB" id="A0A4P9XS24"/>
<accession>A0A4P9XS24</accession>
<dbReference type="OrthoDB" id="5567355at2759"/>
<sequence>MSSNGSIPLEKSGVAVLADYLRRDLAIGPDKAEGVVNAVKRVPLHHPSLVLVRNQKRILANHIREFDTTVRALARGGTALPEELRSPVSSTPVSPSSSFSSSIPSLHGTDSPPHSAGDGHGDDTLPSQLYQCDDVHANVRVIRFPSLARLVSAQRVLKASYPRAFYVSPELRERLRTGNGLPQIPIGWAWVVVRTSLSEVEVERLDWFFYL</sequence>
<name>A0A4P9XS24_9FUNG</name>
<evidence type="ECO:0000256" key="1">
    <source>
        <dbReference type="SAM" id="MobiDB-lite"/>
    </source>
</evidence>
<organism evidence="2 3">
    <name type="scientific">Thamnocephalis sphaerospora</name>
    <dbReference type="NCBI Taxonomy" id="78915"/>
    <lineage>
        <taxon>Eukaryota</taxon>
        <taxon>Fungi</taxon>
        <taxon>Fungi incertae sedis</taxon>
        <taxon>Zoopagomycota</taxon>
        <taxon>Zoopagomycotina</taxon>
        <taxon>Zoopagomycetes</taxon>
        <taxon>Zoopagales</taxon>
        <taxon>Sigmoideomycetaceae</taxon>
        <taxon>Thamnocephalis</taxon>
    </lineage>
</organism>
<evidence type="ECO:0000313" key="3">
    <source>
        <dbReference type="Proteomes" id="UP000271241"/>
    </source>
</evidence>
<proteinExistence type="predicted"/>
<feature type="compositionally biased region" description="Low complexity" evidence="1">
    <location>
        <begin position="86"/>
        <end position="105"/>
    </location>
</feature>